<protein>
    <submittedName>
        <fullName evidence="4">MFS general substrate transporter</fullName>
    </submittedName>
</protein>
<dbReference type="InterPro" id="IPR036259">
    <property type="entry name" value="MFS_trans_sf"/>
</dbReference>
<feature type="transmembrane region" description="Helical" evidence="3">
    <location>
        <begin position="182"/>
        <end position="201"/>
    </location>
</feature>
<sequence>MRRLPTRSPFVLIQAHRWIGSFQLMAPFLLGVVAGKLFDNGHFHAIQIFGGATFIFSQVVLADFDHSLLQVFLSQGVGMGIGLGFMFVPTASIPVHHFAKRRGLASGVILSEAAMGSTVFPIMLNHLIPKIGFGPAVRATGYIVLGCIFTGNALMRTRLPPRSQRPNAVAPNMKSFFTDAPYLWAILSNSHFCSVVIYIQIFAAQHSVGSGLAFYSIAIMNASSAFGRVAGNSLGDIYGPLNVHAACTVITGGIIWTVLGIHNAWSLVLVSVLYGIFADKRLAYLLIGVLTLFRRFARAGVGLALISITSLGSAPIQGALLGTRFTWINPVALSGVGFPFPTVLSLIGYSQCLMSSGVICLVIPSLLFVRRNPPR</sequence>
<dbReference type="AlphaFoldDB" id="A0AAD7ACW8"/>
<feature type="transmembrane region" description="Helical" evidence="3">
    <location>
        <begin position="343"/>
        <end position="369"/>
    </location>
</feature>
<keyword evidence="3" id="KW-0812">Transmembrane</keyword>
<keyword evidence="5" id="KW-1185">Reference proteome</keyword>
<dbReference type="PANTHER" id="PTHR11360:SF234">
    <property type="entry name" value="MFS-TYPE TRANSPORTER DBAD-RELATED"/>
    <property type="match status" value="1"/>
</dbReference>
<dbReference type="EMBL" id="JARIHO010000009">
    <property type="protein sequence ID" value="KAJ7355164.1"/>
    <property type="molecule type" value="Genomic_DNA"/>
</dbReference>
<dbReference type="Proteomes" id="UP001218218">
    <property type="component" value="Unassembled WGS sequence"/>
</dbReference>
<feature type="transmembrane region" description="Helical" evidence="3">
    <location>
        <begin position="300"/>
        <end position="323"/>
    </location>
</feature>
<feature type="transmembrane region" description="Helical" evidence="3">
    <location>
        <begin position="243"/>
        <end position="265"/>
    </location>
</feature>
<dbReference type="Pfam" id="PF07690">
    <property type="entry name" value="MFS_1"/>
    <property type="match status" value="1"/>
</dbReference>
<organism evidence="4 5">
    <name type="scientific">Mycena albidolilacea</name>
    <dbReference type="NCBI Taxonomy" id="1033008"/>
    <lineage>
        <taxon>Eukaryota</taxon>
        <taxon>Fungi</taxon>
        <taxon>Dikarya</taxon>
        <taxon>Basidiomycota</taxon>
        <taxon>Agaricomycotina</taxon>
        <taxon>Agaricomycetes</taxon>
        <taxon>Agaricomycetidae</taxon>
        <taxon>Agaricales</taxon>
        <taxon>Marasmiineae</taxon>
        <taxon>Mycenaceae</taxon>
        <taxon>Mycena</taxon>
    </lineage>
</organism>
<keyword evidence="3" id="KW-0472">Membrane</keyword>
<feature type="transmembrane region" description="Helical" evidence="3">
    <location>
        <begin position="103"/>
        <end position="124"/>
    </location>
</feature>
<keyword evidence="3" id="KW-1133">Transmembrane helix</keyword>
<evidence type="ECO:0000256" key="1">
    <source>
        <dbReference type="ARBA" id="ARBA00004141"/>
    </source>
</evidence>
<feature type="transmembrane region" description="Helical" evidence="3">
    <location>
        <begin position="68"/>
        <end position="91"/>
    </location>
</feature>
<comment type="subcellular location">
    <subcellularLocation>
        <location evidence="1">Membrane</location>
        <topology evidence="1">Multi-pass membrane protein</topology>
    </subcellularLocation>
</comment>
<evidence type="ECO:0000256" key="2">
    <source>
        <dbReference type="ARBA" id="ARBA00006727"/>
    </source>
</evidence>
<dbReference type="InterPro" id="IPR011701">
    <property type="entry name" value="MFS"/>
</dbReference>
<proteinExistence type="inferred from homology"/>
<accession>A0AAD7ACW8</accession>
<dbReference type="PANTHER" id="PTHR11360">
    <property type="entry name" value="MONOCARBOXYLATE TRANSPORTER"/>
    <property type="match status" value="1"/>
</dbReference>
<dbReference type="GO" id="GO:0016020">
    <property type="term" value="C:membrane"/>
    <property type="evidence" value="ECO:0007669"/>
    <property type="project" value="UniProtKB-SubCell"/>
</dbReference>
<reference evidence="4" key="1">
    <citation type="submission" date="2023-03" db="EMBL/GenBank/DDBJ databases">
        <title>Massive genome expansion in bonnet fungi (Mycena s.s.) driven by repeated elements and novel gene families across ecological guilds.</title>
        <authorList>
            <consortium name="Lawrence Berkeley National Laboratory"/>
            <person name="Harder C.B."/>
            <person name="Miyauchi S."/>
            <person name="Viragh M."/>
            <person name="Kuo A."/>
            <person name="Thoen E."/>
            <person name="Andreopoulos B."/>
            <person name="Lu D."/>
            <person name="Skrede I."/>
            <person name="Drula E."/>
            <person name="Henrissat B."/>
            <person name="Morin E."/>
            <person name="Kohler A."/>
            <person name="Barry K."/>
            <person name="LaButti K."/>
            <person name="Morin E."/>
            <person name="Salamov A."/>
            <person name="Lipzen A."/>
            <person name="Mereny Z."/>
            <person name="Hegedus B."/>
            <person name="Baldrian P."/>
            <person name="Stursova M."/>
            <person name="Weitz H."/>
            <person name="Taylor A."/>
            <person name="Grigoriev I.V."/>
            <person name="Nagy L.G."/>
            <person name="Martin F."/>
            <person name="Kauserud H."/>
        </authorList>
    </citation>
    <scope>NUCLEOTIDE SEQUENCE</scope>
    <source>
        <strain evidence="4">CBHHK002</strain>
    </source>
</reference>
<comment type="caution">
    <text evidence="4">The sequence shown here is derived from an EMBL/GenBank/DDBJ whole genome shotgun (WGS) entry which is preliminary data.</text>
</comment>
<dbReference type="InterPro" id="IPR050327">
    <property type="entry name" value="Proton-linked_MCT"/>
</dbReference>
<evidence type="ECO:0000313" key="5">
    <source>
        <dbReference type="Proteomes" id="UP001218218"/>
    </source>
</evidence>
<feature type="transmembrane region" description="Helical" evidence="3">
    <location>
        <begin position="213"/>
        <end position="231"/>
    </location>
</feature>
<evidence type="ECO:0000256" key="3">
    <source>
        <dbReference type="SAM" id="Phobius"/>
    </source>
</evidence>
<feature type="transmembrane region" description="Helical" evidence="3">
    <location>
        <begin position="45"/>
        <end position="62"/>
    </location>
</feature>
<evidence type="ECO:0000313" key="4">
    <source>
        <dbReference type="EMBL" id="KAJ7355164.1"/>
    </source>
</evidence>
<dbReference type="Gene3D" id="1.20.1250.20">
    <property type="entry name" value="MFS general substrate transporter like domains"/>
    <property type="match status" value="1"/>
</dbReference>
<dbReference type="SUPFAM" id="SSF103473">
    <property type="entry name" value="MFS general substrate transporter"/>
    <property type="match status" value="1"/>
</dbReference>
<feature type="transmembrane region" description="Helical" evidence="3">
    <location>
        <begin position="136"/>
        <end position="155"/>
    </location>
</feature>
<feature type="transmembrane region" description="Helical" evidence="3">
    <location>
        <begin position="20"/>
        <end position="38"/>
    </location>
</feature>
<dbReference type="GO" id="GO:0022857">
    <property type="term" value="F:transmembrane transporter activity"/>
    <property type="evidence" value="ECO:0007669"/>
    <property type="project" value="InterPro"/>
</dbReference>
<comment type="similarity">
    <text evidence="2">Belongs to the major facilitator superfamily. Monocarboxylate porter (TC 2.A.1.13) family.</text>
</comment>
<gene>
    <name evidence="4" type="ORF">DFH08DRAFT_690898</name>
</gene>
<name>A0AAD7ACW8_9AGAR</name>
<feature type="transmembrane region" description="Helical" evidence="3">
    <location>
        <begin position="271"/>
        <end position="293"/>
    </location>
</feature>